<keyword evidence="1" id="KW-0812">Transmembrane</keyword>
<keyword evidence="1" id="KW-0472">Membrane</keyword>
<feature type="transmembrane region" description="Helical" evidence="1">
    <location>
        <begin position="65"/>
        <end position="86"/>
    </location>
</feature>
<sequence>MEREGPSMGCKHLAYGDCTANEGSHRRTRMHYRYPVTSIARKREMPLSEMIPLQSKSILTTSTDELAACALLFFGSFSVALHLVMIKIRWSWSQRQPMSHAA</sequence>
<accession>A0A6A7ALQ8</accession>
<evidence type="ECO:0000256" key="1">
    <source>
        <dbReference type="SAM" id="Phobius"/>
    </source>
</evidence>
<reference evidence="2" key="1">
    <citation type="submission" date="2020-01" db="EMBL/GenBank/DDBJ databases">
        <authorList>
            <consortium name="DOE Joint Genome Institute"/>
            <person name="Haridas S."/>
            <person name="Albert R."/>
            <person name="Binder M."/>
            <person name="Bloem J."/>
            <person name="Labutti K."/>
            <person name="Salamov A."/>
            <person name="Andreopoulos B."/>
            <person name="Baker S.E."/>
            <person name="Barry K."/>
            <person name="Bills G."/>
            <person name="Bluhm B.H."/>
            <person name="Cannon C."/>
            <person name="Castanera R."/>
            <person name="Culley D.E."/>
            <person name="Daum C."/>
            <person name="Ezra D."/>
            <person name="Gonzalez J.B."/>
            <person name="Henrissat B."/>
            <person name="Kuo A."/>
            <person name="Liang C."/>
            <person name="Lipzen A."/>
            <person name="Lutzoni F."/>
            <person name="Magnuson J."/>
            <person name="Mondo S."/>
            <person name="Nolan M."/>
            <person name="Ohm R."/>
            <person name="Pangilinan J."/>
            <person name="Park H.-J."/>
            <person name="Ramirez L."/>
            <person name="Alfaro M."/>
            <person name="Sun H."/>
            <person name="Tritt A."/>
            <person name="Yoshinaga Y."/>
            <person name="Zwiers L.-H."/>
            <person name="Turgeon B.G."/>
            <person name="Goodwin S.B."/>
            <person name="Spatafora J.W."/>
            <person name="Crous P.W."/>
            <person name="Grigoriev I.V."/>
        </authorList>
    </citation>
    <scope>NUCLEOTIDE SEQUENCE</scope>
    <source>
        <strain evidence="2">IPT5</strain>
    </source>
</reference>
<dbReference type="EMBL" id="MU006433">
    <property type="protein sequence ID" value="KAF2844030.1"/>
    <property type="molecule type" value="Genomic_DNA"/>
</dbReference>
<organism evidence="2 3">
    <name type="scientific">Plenodomus tracheiphilus IPT5</name>
    <dbReference type="NCBI Taxonomy" id="1408161"/>
    <lineage>
        <taxon>Eukaryota</taxon>
        <taxon>Fungi</taxon>
        <taxon>Dikarya</taxon>
        <taxon>Ascomycota</taxon>
        <taxon>Pezizomycotina</taxon>
        <taxon>Dothideomycetes</taxon>
        <taxon>Pleosporomycetidae</taxon>
        <taxon>Pleosporales</taxon>
        <taxon>Pleosporineae</taxon>
        <taxon>Leptosphaeriaceae</taxon>
        <taxon>Plenodomus</taxon>
    </lineage>
</organism>
<evidence type="ECO:0000313" key="3">
    <source>
        <dbReference type="Proteomes" id="UP000799423"/>
    </source>
</evidence>
<evidence type="ECO:0000313" key="2">
    <source>
        <dbReference type="EMBL" id="KAF2844030.1"/>
    </source>
</evidence>
<dbReference type="Proteomes" id="UP000799423">
    <property type="component" value="Unassembled WGS sequence"/>
</dbReference>
<protein>
    <submittedName>
        <fullName evidence="2">Uncharacterized protein</fullName>
    </submittedName>
</protein>
<gene>
    <name evidence="2" type="ORF">T440DRAFT_60631</name>
</gene>
<dbReference type="AlphaFoldDB" id="A0A6A7ALQ8"/>
<proteinExistence type="predicted"/>
<name>A0A6A7ALQ8_9PLEO</name>
<keyword evidence="1" id="KW-1133">Transmembrane helix</keyword>
<keyword evidence="3" id="KW-1185">Reference proteome</keyword>